<dbReference type="FunFam" id="3.30.70.100:FF:000012">
    <property type="entry name" value="Acylphosphatase"/>
    <property type="match status" value="1"/>
</dbReference>
<dbReference type="Pfam" id="PF00708">
    <property type="entry name" value="Acylphosphatase"/>
    <property type="match status" value="1"/>
</dbReference>
<dbReference type="PANTHER" id="PTHR47268">
    <property type="entry name" value="ACYLPHOSPHATASE"/>
    <property type="match status" value="1"/>
</dbReference>
<dbReference type="SUPFAM" id="SSF54975">
    <property type="entry name" value="Acylphosphatase/BLUF domain-like"/>
    <property type="match status" value="1"/>
</dbReference>
<name>A0A2R7Y144_9ARCH</name>
<dbReference type="Gene3D" id="3.30.70.100">
    <property type="match status" value="1"/>
</dbReference>
<dbReference type="NCBIfam" id="NF011011">
    <property type="entry name" value="PRK14438.1"/>
    <property type="match status" value="1"/>
</dbReference>
<dbReference type="PRINTS" id="PR00112">
    <property type="entry name" value="ACYLPHPHTASE"/>
</dbReference>
<evidence type="ECO:0000256" key="6">
    <source>
        <dbReference type="PROSITE-ProRule" id="PRU00520"/>
    </source>
</evidence>
<dbReference type="NCBIfam" id="NF011013">
    <property type="entry name" value="PRK14441.1"/>
    <property type="match status" value="1"/>
</dbReference>
<dbReference type="NCBIfam" id="NF011016">
    <property type="entry name" value="PRK14444.1"/>
    <property type="match status" value="1"/>
</dbReference>
<comment type="caution">
    <text evidence="10">The sequence shown here is derived from an EMBL/GenBank/DDBJ whole genome shotgun (WGS) entry which is preliminary data.</text>
</comment>
<dbReference type="Proteomes" id="UP000244066">
    <property type="component" value="Unassembled WGS sequence"/>
</dbReference>
<accession>A0A2R7Y144</accession>
<evidence type="ECO:0000256" key="1">
    <source>
        <dbReference type="ARBA" id="ARBA00005614"/>
    </source>
</evidence>
<proteinExistence type="inferred from homology"/>
<comment type="catalytic activity">
    <reaction evidence="5 6 7">
        <text>an acyl phosphate + H2O = a carboxylate + phosphate + H(+)</text>
        <dbReference type="Rhea" id="RHEA:14965"/>
        <dbReference type="ChEBI" id="CHEBI:15377"/>
        <dbReference type="ChEBI" id="CHEBI:15378"/>
        <dbReference type="ChEBI" id="CHEBI:29067"/>
        <dbReference type="ChEBI" id="CHEBI:43474"/>
        <dbReference type="ChEBI" id="CHEBI:59918"/>
        <dbReference type="EC" id="3.6.1.7"/>
    </reaction>
</comment>
<comment type="similarity">
    <text evidence="1 8">Belongs to the acylphosphatase family.</text>
</comment>
<reference evidence="10 11" key="1">
    <citation type="submission" date="2017-04" db="EMBL/GenBank/DDBJ databases">
        <title>Draft Aigarchaeota genome from a New Zealand hot spring.</title>
        <authorList>
            <person name="Reysenbach A.-L."/>
            <person name="Donaho J.A."/>
            <person name="Gerhart J."/>
            <person name="Kelley J.F."/>
            <person name="Kouba K."/>
            <person name="Podar M."/>
            <person name="Stott M."/>
        </authorList>
    </citation>
    <scope>NUCLEOTIDE SEQUENCE [LARGE SCALE GENOMIC DNA]</scope>
    <source>
        <strain evidence="10">NZ13_MG1</strain>
    </source>
</reference>
<organism evidence="10 11">
    <name type="scientific">Candidatus Terraquivivens tikiterensis</name>
    <dbReference type="NCBI Taxonomy" id="1980982"/>
    <lineage>
        <taxon>Archaea</taxon>
        <taxon>Nitrososphaerota</taxon>
        <taxon>Candidatus Wolframiiraptoraceae</taxon>
        <taxon>Candidatus Terraquivivens</taxon>
    </lineage>
</organism>
<dbReference type="EC" id="3.6.1.7" evidence="2 6"/>
<gene>
    <name evidence="10" type="ORF">B9J98_06975</name>
</gene>
<dbReference type="InterPro" id="IPR036046">
    <property type="entry name" value="Acylphosphatase-like_dom_sf"/>
</dbReference>
<dbReference type="PROSITE" id="PS00151">
    <property type="entry name" value="ACYLPHOSPHATASE_2"/>
    <property type="match status" value="1"/>
</dbReference>
<keyword evidence="4 6" id="KW-0378">Hydrolase</keyword>
<evidence type="ECO:0000259" key="9">
    <source>
        <dbReference type="PROSITE" id="PS51160"/>
    </source>
</evidence>
<evidence type="ECO:0000256" key="7">
    <source>
        <dbReference type="RuleBase" id="RU000553"/>
    </source>
</evidence>
<dbReference type="PANTHER" id="PTHR47268:SF4">
    <property type="entry name" value="ACYLPHOSPHATASE"/>
    <property type="match status" value="1"/>
</dbReference>
<evidence type="ECO:0000256" key="4">
    <source>
        <dbReference type="ARBA" id="ARBA00022801"/>
    </source>
</evidence>
<evidence type="ECO:0000313" key="11">
    <source>
        <dbReference type="Proteomes" id="UP000244066"/>
    </source>
</evidence>
<feature type="active site" evidence="6">
    <location>
        <position position="37"/>
    </location>
</feature>
<dbReference type="GO" id="GO:0003998">
    <property type="term" value="F:acylphosphatase activity"/>
    <property type="evidence" value="ECO:0007669"/>
    <property type="project" value="UniProtKB-EC"/>
</dbReference>
<dbReference type="InterPro" id="IPR017968">
    <property type="entry name" value="Acylphosphatase_CS"/>
</dbReference>
<dbReference type="EMBL" id="NDWU01000021">
    <property type="protein sequence ID" value="PUA31256.1"/>
    <property type="molecule type" value="Genomic_DNA"/>
</dbReference>
<dbReference type="InterPro" id="IPR020456">
    <property type="entry name" value="Acylphosphatase"/>
</dbReference>
<sequence>MKARAHVYVSGLVQGVFFRSSTKRMADRLGVKGWVRNLQDGRVEAVFEGDREAVASMIEWCHRGPPDAIVEKVDVVWEDYRGEFKDFKILY</sequence>
<evidence type="ECO:0000313" key="10">
    <source>
        <dbReference type="EMBL" id="PUA31256.1"/>
    </source>
</evidence>
<feature type="active site" evidence="6">
    <location>
        <position position="19"/>
    </location>
</feature>
<protein>
    <recommendedName>
        <fullName evidence="3 6">Acylphosphatase</fullName>
        <ecNumber evidence="2 6">3.6.1.7</ecNumber>
    </recommendedName>
</protein>
<dbReference type="PROSITE" id="PS51160">
    <property type="entry name" value="ACYLPHOSPHATASE_3"/>
    <property type="match status" value="1"/>
</dbReference>
<evidence type="ECO:0000256" key="5">
    <source>
        <dbReference type="ARBA" id="ARBA00047645"/>
    </source>
</evidence>
<dbReference type="InterPro" id="IPR001792">
    <property type="entry name" value="Acylphosphatase-like_dom"/>
</dbReference>
<feature type="domain" description="Acylphosphatase-like" evidence="9">
    <location>
        <begin position="4"/>
        <end position="91"/>
    </location>
</feature>
<dbReference type="PROSITE" id="PS00150">
    <property type="entry name" value="ACYLPHOSPHATASE_1"/>
    <property type="match status" value="1"/>
</dbReference>
<evidence type="ECO:0000256" key="8">
    <source>
        <dbReference type="RuleBase" id="RU004168"/>
    </source>
</evidence>
<dbReference type="AlphaFoldDB" id="A0A2R7Y144"/>
<evidence type="ECO:0000256" key="3">
    <source>
        <dbReference type="ARBA" id="ARBA00015991"/>
    </source>
</evidence>
<evidence type="ECO:0000256" key="2">
    <source>
        <dbReference type="ARBA" id="ARBA00012150"/>
    </source>
</evidence>